<feature type="transmembrane region" description="Helical" evidence="1">
    <location>
        <begin position="49"/>
        <end position="71"/>
    </location>
</feature>
<accession>A0ABT4D6E3</accession>
<keyword evidence="1" id="KW-0812">Transmembrane</keyword>
<organism evidence="2 3">
    <name type="scientific">Clostridium brassicae</name>
    <dbReference type="NCBI Taxonomy" id="2999072"/>
    <lineage>
        <taxon>Bacteria</taxon>
        <taxon>Bacillati</taxon>
        <taxon>Bacillota</taxon>
        <taxon>Clostridia</taxon>
        <taxon>Eubacteriales</taxon>
        <taxon>Clostridiaceae</taxon>
        <taxon>Clostridium</taxon>
    </lineage>
</organism>
<evidence type="ECO:0000256" key="1">
    <source>
        <dbReference type="SAM" id="Phobius"/>
    </source>
</evidence>
<name>A0ABT4D6E3_9CLOT</name>
<dbReference type="RefSeq" id="WP_268060259.1">
    <property type="nucleotide sequence ID" value="NZ_JAPQFJ010000003.1"/>
</dbReference>
<gene>
    <name evidence="2" type="ORF">OW729_04470</name>
</gene>
<comment type="caution">
    <text evidence="2">The sequence shown here is derived from an EMBL/GenBank/DDBJ whole genome shotgun (WGS) entry which is preliminary data.</text>
</comment>
<protein>
    <submittedName>
        <fullName evidence="2">Uncharacterized protein</fullName>
    </submittedName>
</protein>
<evidence type="ECO:0000313" key="2">
    <source>
        <dbReference type="EMBL" id="MCY6957857.1"/>
    </source>
</evidence>
<reference evidence="2" key="1">
    <citation type="submission" date="2022-12" db="EMBL/GenBank/DDBJ databases">
        <title>Clostridium sp. nov., isolated from industrial wastewater.</title>
        <authorList>
            <person name="Jiayan W."/>
        </authorList>
    </citation>
    <scope>NUCLEOTIDE SEQUENCE</scope>
    <source>
        <strain evidence="2">ZC22-4</strain>
    </source>
</reference>
<sequence length="95" mass="11529">MFLVKNKKTRDQLIEIEYGYNPNRFIQYCKTYPCKNGYYSNIKKRWRNFFYMILQLVITPFLVVFALYYAIQSLFPYCLVITKIKSEKNKEGLNV</sequence>
<keyword evidence="1" id="KW-1133">Transmembrane helix</keyword>
<dbReference type="EMBL" id="JAPQFJ010000003">
    <property type="protein sequence ID" value="MCY6957857.1"/>
    <property type="molecule type" value="Genomic_DNA"/>
</dbReference>
<dbReference type="Proteomes" id="UP001144612">
    <property type="component" value="Unassembled WGS sequence"/>
</dbReference>
<proteinExistence type="predicted"/>
<evidence type="ECO:0000313" key="3">
    <source>
        <dbReference type="Proteomes" id="UP001144612"/>
    </source>
</evidence>
<keyword evidence="3" id="KW-1185">Reference proteome</keyword>
<keyword evidence="1" id="KW-0472">Membrane</keyword>